<dbReference type="GO" id="GO:0046872">
    <property type="term" value="F:metal ion binding"/>
    <property type="evidence" value="ECO:0007669"/>
    <property type="project" value="UniProtKB-KW"/>
</dbReference>
<comment type="similarity">
    <text evidence="1">Belongs to the alkB family.</text>
</comment>
<dbReference type="Proteomes" id="UP000186817">
    <property type="component" value="Unassembled WGS sequence"/>
</dbReference>
<sequence length="409" mass="43984">MEVSTAGTALRAAGAAGRDLSTSGSRGSSMFRSPFAWRLPRVGRQLSTLAAARGPKIPRAFGQERSLLCDLSFLCPLVGVAACHRRRGRLGTSVRLASTMTEAAPPAGEWAFRASVLGCEGALSGHVYLDPNGRAAYLADGVQIVGRGVGHWATNGEMVAVELDVYQYAAAAAVIPEKPHRFRGVFELNGVARGPQQGDWYACPSHEAPRLVGGLDVAADTMELLPLAMAGSAAAGPSPRVPASLRDQAMEALDAQSGLRATAPGTPSSKELLAPYQVGTIPEIYYIPEWISKEEEAEFFQIADGDMRSWEDMRTRSSQEWGAGDRCTCGRGLMRMPLPESQQKLADALHQLGVFDAALYPMNSIRINGYRPGQGIHPHCDGPVYYPKGQAPQFTHRPRPILKNPRLSH</sequence>
<evidence type="ECO:0000256" key="3">
    <source>
        <dbReference type="ARBA" id="ARBA00022964"/>
    </source>
</evidence>
<dbReference type="GO" id="GO:0005634">
    <property type="term" value="C:nucleus"/>
    <property type="evidence" value="ECO:0007669"/>
    <property type="project" value="TreeGrafter"/>
</dbReference>
<dbReference type="Gene3D" id="2.60.120.590">
    <property type="entry name" value="Alpha-ketoglutarate-dependent dioxygenase AlkB-like"/>
    <property type="match status" value="1"/>
</dbReference>
<evidence type="ECO:0000313" key="7">
    <source>
        <dbReference type="Proteomes" id="UP000186817"/>
    </source>
</evidence>
<evidence type="ECO:0000256" key="4">
    <source>
        <dbReference type="ARBA" id="ARBA00023002"/>
    </source>
</evidence>
<keyword evidence="2" id="KW-0479">Metal-binding</keyword>
<dbReference type="PANTHER" id="PTHR46030:SF1">
    <property type="entry name" value="ALPHA-KETOGLUTARATE-DEPENDENT DIOXYGENASE ALKB HOMOLOG 6"/>
    <property type="match status" value="1"/>
</dbReference>
<dbReference type="GO" id="GO:0051213">
    <property type="term" value="F:dioxygenase activity"/>
    <property type="evidence" value="ECO:0007669"/>
    <property type="project" value="UniProtKB-KW"/>
</dbReference>
<reference evidence="6 7" key="1">
    <citation type="submission" date="2016-02" db="EMBL/GenBank/DDBJ databases">
        <title>Genome analysis of coral dinoflagellate symbionts highlights evolutionary adaptations to a symbiotic lifestyle.</title>
        <authorList>
            <person name="Aranda M."/>
            <person name="Li Y."/>
            <person name="Liew Y.J."/>
            <person name="Baumgarten S."/>
            <person name="Simakov O."/>
            <person name="Wilson M."/>
            <person name="Piel J."/>
            <person name="Ashoor H."/>
            <person name="Bougouffa S."/>
            <person name="Bajic V.B."/>
            <person name="Ryu T."/>
            <person name="Ravasi T."/>
            <person name="Bayer T."/>
            <person name="Micklem G."/>
            <person name="Kim H."/>
            <person name="Bhak J."/>
            <person name="Lajeunesse T.C."/>
            <person name="Voolstra C.R."/>
        </authorList>
    </citation>
    <scope>NUCLEOTIDE SEQUENCE [LARGE SCALE GENOMIC DNA]</scope>
    <source>
        <strain evidence="6 7">CCMP2467</strain>
    </source>
</reference>
<keyword evidence="5" id="KW-0408">Iron</keyword>
<protein>
    <submittedName>
        <fullName evidence="6">Alpha-ketoglutarate-dependent dioxygenase alkB-like 6</fullName>
    </submittedName>
</protein>
<dbReference type="InterPro" id="IPR032862">
    <property type="entry name" value="ALKBH6"/>
</dbReference>
<dbReference type="OrthoDB" id="412814at2759"/>
<keyword evidence="4" id="KW-0560">Oxidoreductase</keyword>
<dbReference type="EMBL" id="LSRX01000629">
    <property type="protein sequence ID" value="OLP92243.1"/>
    <property type="molecule type" value="Genomic_DNA"/>
</dbReference>
<dbReference type="SUPFAM" id="SSF51197">
    <property type="entry name" value="Clavaminate synthase-like"/>
    <property type="match status" value="1"/>
</dbReference>
<evidence type="ECO:0000256" key="1">
    <source>
        <dbReference type="ARBA" id="ARBA00007879"/>
    </source>
</evidence>
<evidence type="ECO:0000256" key="2">
    <source>
        <dbReference type="ARBA" id="ARBA00022723"/>
    </source>
</evidence>
<keyword evidence="3 6" id="KW-0223">Dioxygenase</keyword>
<dbReference type="PANTHER" id="PTHR46030">
    <property type="entry name" value="ALPHA-KETOGLUTARATE-DEPENDENT DIOXYGENASE ALKB HOMOLOG 6"/>
    <property type="match status" value="1"/>
</dbReference>
<gene>
    <name evidence="6" type="primary">Alkbh6</name>
    <name evidence="6" type="ORF">AK812_SmicGene25946</name>
</gene>
<proteinExistence type="inferred from homology"/>
<name>A0A1Q9DAK0_SYMMI</name>
<accession>A0A1Q9DAK0</accession>
<comment type="caution">
    <text evidence="6">The sequence shown here is derived from an EMBL/GenBank/DDBJ whole genome shotgun (WGS) entry which is preliminary data.</text>
</comment>
<evidence type="ECO:0000313" key="6">
    <source>
        <dbReference type="EMBL" id="OLP92243.1"/>
    </source>
</evidence>
<dbReference type="InterPro" id="IPR037151">
    <property type="entry name" value="AlkB-like_sf"/>
</dbReference>
<evidence type="ECO:0000256" key="5">
    <source>
        <dbReference type="ARBA" id="ARBA00023004"/>
    </source>
</evidence>
<organism evidence="6 7">
    <name type="scientific">Symbiodinium microadriaticum</name>
    <name type="common">Dinoflagellate</name>
    <name type="synonym">Zooxanthella microadriatica</name>
    <dbReference type="NCBI Taxonomy" id="2951"/>
    <lineage>
        <taxon>Eukaryota</taxon>
        <taxon>Sar</taxon>
        <taxon>Alveolata</taxon>
        <taxon>Dinophyceae</taxon>
        <taxon>Suessiales</taxon>
        <taxon>Symbiodiniaceae</taxon>
        <taxon>Symbiodinium</taxon>
    </lineage>
</organism>
<keyword evidence="7" id="KW-1185">Reference proteome</keyword>
<dbReference type="AlphaFoldDB" id="A0A1Q9DAK0"/>